<dbReference type="Gene3D" id="3.40.1080.10">
    <property type="entry name" value="Glutaconate Coenzyme A-transferase"/>
    <property type="match status" value="1"/>
</dbReference>
<organism evidence="2 3">
    <name type="scientific">Neoroseomonas lacus</name>
    <dbReference type="NCBI Taxonomy" id="287609"/>
    <lineage>
        <taxon>Bacteria</taxon>
        <taxon>Pseudomonadati</taxon>
        <taxon>Pseudomonadota</taxon>
        <taxon>Alphaproteobacteria</taxon>
        <taxon>Acetobacterales</taxon>
        <taxon>Acetobacteraceae</taxon>
        <taxon>Neoroseomonas</taxon>
    </lineage>
</organism>
<dbReference type="InterPro" id="IPR037171">
    <property type="entry name" value="NagB/RpiA_transferase-like"/>
</dbReference>
<sequence>MSMGKVYPDAAAALAGVLRDGMVIHSGGFGLCGIPALLIEAIRDSGVKDLTVVSNNAGIDDAGLGLLLKTRQIRKMISSYVGENAEFARQFLAGELEIEFNPQGTLAERIRAGGAGIPAFFTKTGVGTEVAKGKETREFDGETYVMERGIFADLAIIHAYMGDTEGNLVYRKTARNFNPMMATAARMTIVQVEHLVQPGQIDPDHVHTAGIFTKRMIVCPAGYEKRIEQRTLRKRPAAAAAGTESLA</sequence>
<gene>
    <name evidence="2" type="primary">pcaI</name>
    <name evidence="2" type="ORF">GCM10011320_53150</name>
</gene>
<reference evidence="2" key="1">
    <citation type="journal article" date="2014" name="Int. J. Syst. Evol. Microbiol.">
        <title>Complete genome sequence of Corynebacterium casei LMG S-19264T (=DSM 44701T), isolated from a smear-ripened cheese.</title>
        <authorList>
            <consortium name="US DOE Joint Genome Institute (JGI-PGF)"/>
            <person name="Walter F."/>
            <person name="Albersmeier A."/>
            <person name="Kalinowski J."/>
            <person name="Ruckert C."/>
        </authorList>
    </citation>
    <scope>NUCLEOTIDE SEQUENCE</scope>
    <source>
        <strain evidence="2">CGMCC 1.3617</strain>
    </source>
</reference>
<dbReference type="PANTHER" id="PTHR13707:SF60">
    <property type="entry name" value="ACETATE COA-TRANSFERASE SUBUNIT ALPHA"/>
    <property type="match status" value="1"/>
</dbReference>
<evidence type="ECO:0000256" key="1">
    <source>
        <dbReference type="ARBA" id="ARBA00022679"/>
    </source>
</evidence>
<dbReference type="InterPro" id="IPR012792">
    <property type="entry name" value="3-oxoacid_CoA-transf_A"/>
</dbReference>
<dbReference type="NCBIfam" id="TIGR02429">
    <property type="entry name" value="pcaI_scoA_fam"/>
    <property type="match status" value="1"/>
</dbReference>
<dbReference type="PANTHER" id="PTHR13707">
    <property type="entry name" value="KETOACID-COENZYME A TRANSFERASE"/>
    <property type="match status" value="1"/>
</dbReference>
<reference evidence="2" key="2">
    <citation type="submission" date="2020-09" db="EMBL/GenBank/DDBJ databases">
        <authorList>
            <person name="Sun Q."/>
            <person name="Zhou Y."/>
        </authorList>
    </citation>
    <scope>NUCLEOTIDE SEQUENCE</scope>
    <source>
        <strain evidence="2">CGMCC 1.3617</strain>
    </source>
</reference>
<accession>A0A917L3I5</accession>
<comment type="caution">
    <text evidence="2">The sequence shown here is derived from an EMBL/GenBank/DDBJ whole genome shotgun (WGS) entry which is preliminary data.</text>
</comment>
<dbReference type="SMART" id="SM00882">
    <property type="entry name" value="CoA_trans"/>
    <property type="match status" value="1"/>
</dbReference>
<name>A0A917L3I5_9PROT</name>
<evidence type="ECO:0000313" key="3">
    <source>
        <dbReference type="Proteomes" id="UP000661507"/>
    </source>
</evidence>
<proteinExistence type="predicted"/>
<dbReference type="GO" id="GO:0008410">
    <property type="term" value="F:CoA-transferase activity"/>
    <property type="evidence" value="ECO:0007669"/>
    <property type="project" value="InterPro"/>
</dbReference>
<evidence type="ECO:0000313" key="2">
    <source>
        <dbReference type="EMBL" id="GGJ38901.1"/>
    </source>
</evidence>
<keyword evidence="1 2" id="KW-0808">Transferase</keyword>
<dbReference type="Pfam" id="PF01144">
    <property type="entry name" value="CoA_trans"/>
    <property type="match status" value="1"/>
</dbReference>
<dbReference type="AlphaFoldDB" id="A0A917L3I5"/>
<dbReference type="EMBL" id="BMKW01000017">
    <property type="protein sequence ID" value="GGJ38901.1"/>
    <property type="molecule type" value="Genomic_DNA"/>
</dbReference>
<dbReference type="SUPFAM" id="SSF100950">
    <property type="entry name" value="NagB/RpiA/CoA transferase-like"/>
    <property type="match status" value="1"/>
</dbReference>
<dbReference type="InterPro" id="IPR004165">
    <property type="entry name" value="CoA_trans_fam_I"/>
</dbReference>
<keyword evidence="3" id="KW-1185">Reference proteome</keyword>
<protein>
    <submittedName>
        <fullName evidence="2">Succinyl-CoA--3-ketoacid-CoA transferase</fullName>
    </submittedName>
</protein>
<dbReference type="Proteomes" id="UP000661507">
    <property type="component" value="Unassembled WGS sequence"/>
</dbReference>